<gene>
    <name evidence="2" type="ORF">QOZ98_000145</name>
</gene>
<dbReference type="CDD" id="cd07253">
    <property type="entry name" value="GLOD5"/>
    <property type="match status" value="1"/>
</dbReference>
<dbReference type="EMBL" id="JAUSWB010000001">
    <property type="protein sequence ID" value="MDQ0427320.1"/>
    <property type="molecule type" value="Genomic_DNA"/>
</dbReference>
<dbReference type="Pfam" id="PF00903">
    <property type="entry name" value="Glyoxalase"/>
    <property type="match status" value="1"/>
</dbReference>
<feature type="domain" description="VOC" evidence="1">
    <location>
        <begin position="5"/>
        <end position="125"/>
    </location>
</feature>
<accession>A0ABU0GPN5</accession>
<evidence type="ECO:0000313" key="3">
    <source>
        <dbReference type="Proteomes" id="UP001241988"/>
    </source>
</evidence>
<dbReference type="PANTHER" id="PTHR21366">
    <property type="entry name" value="GLYOXALASE FAMILY PROTEIN"/>
    <property type="match status" value="1"/>
</dbReference>
<proteinExistence type="predicted"/>
<name>A0ABU0GPN5_9BACL</name>
<dbReference type="PROSITE" id="PS51819">
    <property type="entry name" value="VOC"/>
    <property type="match status" value="1"/>
</dbReference>
<dbReference type="Proteomes" id="UP001241988">
    <property type="component" value="Unassembled WGS sequence"/>
</dbReference>
<dbReference type="SUPFAM" id="SSF54593">
    <property type="entry name" value="Glyoxalase/Bleomycin resistance protein/Dihydroxybiphenyl dioxygenase"/>
    <property type="match status" value="1"/>
</dbReference>
<protein>
    <submittedName>
        <fullName evidence="2">Catechol 2,3-dioxygenase-like lactoylglutathione lyase family enzyme</fullName>
    </submittedName>
</protein>
<dbReference type="InterPro" id="IPR037523">
    <property type="entry name" value="VOC_core"/>
</dbReference>
<dbReference type="InterPro" id="IPR050383">
    <property type="entry name" value="GlyoxalaseI/FosfomycinResist"/>
</dbReference>
<evidence type="ECO:0000313" key="2">
    <source>
        <dbReference type="EMBL" id="MDQ0427320.1"/>
    </source>
</evidence>
<dbReference type="RefSeq" id="WP_308785640.1">
    <property type="nucleotide sequence ID" value="NZ_JAUSWB010000001.1"/>
</dbReference>
<dbReference type="InterPro" id="IPR029068">
    <property type="entry name" value="Glyas_Bleomycin-R_OHBP_Dase"/>
</dbReference>
<dbReference type="Gene3D" id="3.10.180.10">
    <property type="entry name" value="2,3-Dihydroxybiphenyl 1,2-Dioxygenase, domain 1"/>
    <property type="match status" value="1"/>
</dbReference>
<reference evidence="2 3" key="1">
    <citation type="submission" date="2023-07" db="EMBL/GenBank/DDBJ databases">
        <title>Genomic Encyclopedia of Type Strains, Phase IV (KMG-IV): sequencing the most valuable type-strain genomes for metagenomic binning, comparative biology and taxonomic classification.</title>
        <authorList>
            <person name="Goeker M."/>
        </authorList>
    </citation>
    <scope>NUCLEOTIDE SEQUENCE [LARGE SCALE GENOMIC DNA]</scope>
    <source>
        <strain evidence="2 3">DSM 16419</strain>
    </source>
</reference>
<organism evidence="2 3">
    <name type="scientific">Planomicrobium stackebrandtii</name>
    <dbReference type="NCBI Taxonomy" id="253160"/>
    <lineage>
        <taxon>Bacteria</taxon>
        <taxon>Bacillati</taxon>
        <taxon>Bacillota</taxon>
        <taxon>Bacilli</taxon>
        <taxon>Bacillales</taxon>
        <taxon>Caryophanaceae</taxon>
        <taxon>Planomicrobium</taxon>
    </lineage>
</organism>
<dbReference type="InterPro" id="IPR004360">
    <property type="entry name" value="Glyas_Fos-R_dOase_dom"/>
</dbReference>
<keyword evidence="3" id="KW-1185">Reference proteome</keyword>
<sequence>MNISRLDHLVLTVASIEKSCAFYEEVLGMGIVRFGEGRTALTFGQQKINLHEAGNEFIPKAARPTAGSGDLCFITETALPAVMDHLEASGISVEEGPVKRTGAQGEINSLYIRDPDGNLIELSNY</sequence>
<comment type="caution">
    <text evidence="2">The sequence shown here is derived from an EMBL/GenBank/DDBJ whole genome shotgun (WGS) entry which is preliminary data.</text>
</comment>
<evidence type="ECO:0000259" key="1">
    <source>
        <dbReference type="PROSITE" id="PS51819"/>
    </source>
</evidence>
<dbReference type="PANTHER" id="PTHR21366:SF14">
    <property type="entry name" value="GLYOXALASE DOMAIN-CONTAINING PROTEIN 5"/>
    <property type="match status" value="1"/>
</dbReference>